<dbReference type="Proteomes" id="UP000823201">
    <property type="component" value="Unassembled WGS sequence"/>
</dbReference>
<evidence type="ECO:0000256" key="2">
    <source>
        <dbReference type="ARBA" id="ARBA00022475"/>
    </source>
</evidence>
<proteinExistence type="predicted"/>
<reference evidence="7 8" key="1">
    <citation type="submission" date="2021-01" db="EMBL/GenBank/DDBJ databases">
        <title>Genomic Encyclopedia of Type Strains, Phase IV (KMG-IV): sequencing the most valuable type-strain genomes for metagenomic binning, comparative biology and taxonomic classification.</title>
        <authorList>
            <person name="Goeker M."/>
        </authorList>
    </citation>
    <scope>NUCLEOTIDE SEQUENCE [LARGE SCALE GENOMIC DNA]</scope>
    <source>
        <strain evidence="7 8">DSM 100968</strain>
    </source>
</reference>
<feature type="transmembrane region" description="Helical" evidence="6">
    <location>
        <begin position="34"/>
        <end position="53"/>
    </location>
</feature>
<keyword evidence="5 6" id="KW-0472">Membrane</keyword>
<dbReference type="InterPro" id="IPR005538">
    <property type="entry name" value="LrgA/CidA"/>
</dbReference>
<dbReference type="PANTHER" id="PTHR33931">
    <property type="entry name" value="HOLIN-LIKE PROTEIN CIDA-RELATED"/>
    <property type="match status" value="1"/>
</dbReference>
<keyword evidence="4 6" id="KW-1133">Transmembrane helix</keyword>
<gene>
    <name evidence="7" type="ORF">JOC27_002116</name>
</gene>
<comment type="subcellular location">
    <subcellularLocation>
        <location evidence="1">Cell membrane</location>
        <topology evidence="1">Multi-pass membrane protein</topology>
    </subcellularLocation>
</comment>
<protein>
    <submittedName>
        <fullName evidence="7">Holin-like protein</fullName>
    </submittedName>
</protein>
<evidence type="ECO:0000256" key="6">
    <source>
        <dbReference type="SAM" id="Phobius"/>
    </source>
</evidence>
<evidence type="ECO:0000256" key="5">
    <source>
        <dbReference type="ARBA" id="ARBA00023136"/>
    </source>
</evidence>
<accession>A0ABS2QA28</accession>
<evidence type="ECO:0000256" key="4">
    <source>
        <dbReference type="ARBA" id="ARBA00022989"/>
    </source>
</evidence>
<sequence length="125" mass="14174">MKKIFTLVMEVMILYLFAIAGNFIAWLFHLPISGSIIGLFIVLILLRFHLLNLSLIENGAAFLMSEMLLFFVPSAVAIIQYKEQILQHGSQFLIVIVLSTITVMVITGLVAQYYIRKWAVKKGEI</sequence>
<keyword evidence="8" id="KW-1185">Reference proteome</keyword>
<keyword evidence="2" id="KW-1003">Cell membrane</keyword>
<keyword evidence="3 6" id="KW-0812">Transmembrane</keyword>
<feature type="transmembrane region" description="Helical" evidence="6">
    <location>
        <begin position="92"/>
        <end position="115"/>
    </location>
</feature>
<comment type="caution">
    <text evidence="7">The sequence shown here is derived from an EMBL/GenBank/DDBJ whole genome shotgun (WGS) entry which is preliminary data.</text>
</comment>
<dbReference type="NCBIfam" id="NF002460">
    <property type="entry name" value="PRK01658.1"/>
    <property type="match status" value="1"/>
</dbReference>
<evidence type="ECO:0000313" key="8">
    <source>
        <dbReference type="Proteomes" id="UP000823201"/>
    </source>
</evidence>
<dbReference type="Pfam" id="PF03788">
    <property type="entry name" value="LrgA"/>
    <property type="match status" value="1"/>
</dbReference>
<evidence type="ECO:0000256" key="3">
    <source>
        <dbReference type="ARBA" id="ARBA00022692"/>
    </source>
</evidence>
<dbReference type="PANTHER" id="PTHR33931:SF2">
    <property type="entry name" value="HOLIN-LIKE PROTEIN CIDA"/>
    <property type="match status" value="1"/>
</dbReference>
<organism evidence="7 8">
    <name type="scientific">Sporolactobacillus spathodeae</name>
    <dbReference type="NCBI Taxonomy" id="1465502"/>
    <lineage>
        <taxon>Bacteria</taxon>
        <taxon>Bacillati</taxon>
        <taxon>Bacillota</taxon>
        <taxon>Bacilli</taxon>
        <taxon>Bacillales</taxon>
        <taxon>Sporolactobacillaceae</taxon>
        <taxon>Sporolactobacillus</taxon>
    </lineage>
</organism>
<feature type="transmembrane region" description="Helical" evidence="6">
    <location>
        <begin position="7"/>
        <end position="28"/>
    </location>
</feature>
<feature type="transmembrane region" description="Helical" evidence="6">
    <location>
        <begin position="60"/>
        <end position="80"/>
    </location>
</feature>
<evidence type="ECO:0000313" key="7">
    <source>
        <dbReference type="EMBL" id="MBM7658654.1"/>
    </source>
</evidence>
<dbReference type="RefSeq" id="WP_205007210.1">
    <property type="nucleotide sequence ID" value="NZ_CBCRXA010000021.1"/>
</dbReference>
<evidence type="ECO:0000256" key="1">
    <source>
        <dbReference type="ARBA" id="ARBA00004651"/>
    </source>
</evidence>
<dbReference type="EMBL" id="JAFBEV010000021">
    <property type="protein sequence ID" value="MBM7658654.1"/>
    <property type="molecule type" value="Genomic_DNA"/>
</dbReference>
<name>A0ABS2QA28_9BACL</name>